<accession>A0A0W0YHZ8</accession>
<dbReference type="EMBL" id="LNYW01000074">
    <property type="protein sequence ID" value="KTD56455.1"/>
    <property type="molecule type" value="Genomic_DNA"/>
</dbReference>
<dbReference type="OrthoDB" id="5647449at2"/>
<keyword evidence="2" id="KW-1185">Reference proteome</keyword>
<sequence>MPNPHSDGALPDSMSPISTLHSGSTLDFDYYLANGKIFIRSRTSSDPKNFVGGDLVSTKGEPDALEWKPLEGCGIPYDKMLRSLLEPGEELVEMGVASGIVAAVSNLRRVYLYKPTDFTRPIYWDSLLGAPDFWGNDKLFLPEEYRDWALSCSVCVKPETRRTDFINPQEIVRYFSDANGVHFDFGFTATIYVLHKDGKKILYWDTGLPASFSRGFLVPEGMQGQSISVAGSTVFLSAVDAEGKLHFYTRMIDYEINGGCPGLKVGYTDVPVVHPPEGPDGSFFLGFGVRKMPLNGWVEHDVSAINPNLTHKVCIRLTGQGDEARELRIQGKHPLLGEGYYFKNIAESNWGFCPAVVEPVAKIAFPFNSELPQTTKLHYNCTTRKSSFWGVTLELKEFNPFLTDAEPCYLVLRHAGETPQHLRIHAVDAWGLHYHRERDEDLIGSVDGEPKALLGTLVLTPEQIELAKNNKTPLEKYLNKFFLAYHGKTKAMRLVADDGRVVLTLDNEQTWNFRRTLSEPEKANSFYMRKAMDKQLTVTPVNHEECAALLAKNQDCLKEIQSIFKSRRVEDLEFTLMNMDISVIRPLASGFFKVVNPDDPTYKQAVEDLRQPLKAHTDATTHHWSGKNHPIGYGKALSILRERIKHLHKMMNHHFESDVGERAGIYTSS</sequence>
<comment type="caution">
    <text evidence="1">The sequence shown here is derived from an EMBL/GenBank/DDBJ whole genome shotgun (WGS) entry which is preliminary data.</text>
</comment>
<evidence type="ECO:0000313" key="1">
    <source>
        <dbReference type="EMBL" id="KTD56455.1"/>
    </source>
</evidence>
<gene>
    <name evidence="1" type="ORF">Lsha_2854</name>
</gene>
<dbReference type="PATRIC" id="fig|1122169.6.peg.3279"/>
<dbReference type="AlphaFoldDB" id="A0A0W0YHZ8"/>
<dbReference type="RefSeq" id="WP_018576549.1">
    <property type="nucleotide sequence ID" value="NZ_KB892387.1"/>
</dbReference>
<evidence type="ECO:0000313" key="2">
    <source>
        <dbReference type="Proteomes" id="UP000054600"/>
    </source>
</evidence>
<dbReference type="eggNOG" id="ENOG5030RTP">
    <property type="taxonomic scope" value="Bacteria"/>
</dbReference>
<organism evidence="1 2">
    <name type="scientific">Legionella shakespearei DSM 23087</name>
    <dbReference type="NCBI Taxonomy" id="1122169"/>
    <lineage>
        <taxon>Bacteria</taxon>
        <taxon>Pseudomonadati</taxon>
        <taxon>Pseudomonadota</taxon>
        <taxon>Gammaproteobacteria</taxon>
        <taxon>Legionellales</taxon>
        <taxon>Legionellaceae</taxon>
        <taxon>Legionella</taxon>
    </lineage>
</organism>
<proteinExistence type="predicted"/>
<protein>
    <submittedName>
        <fullName evidence="1">Uncharacterized protein</fullName>
    </submittedName>
</protein>
<dbReference type="Proteomes" id="UP000054600">
    <property type="component" value="Unassembled WGS sequence"/>
</dbReference>
<name>A0A0W0YHZ8_9GAMM</name>
<reference evidence="1 2" key="1">
    <citation type="submission" date="2015-11" db="EMBL/GenBank/DDBJ databases">
        <title>Genomic analysis of 38 Legionella species identifies large and diverse effector repertoires.</title>
        <authorList>
            <person name="Burstein D."/>
            <person name="Amaro F."/>
            <person name="Zusman T."/>
            <person name="Lifshitz Z."/>
            <person name="Cohen O."/>
            <person name="Gilbert J.A."/>
            <person name="Pupko T."/>
            <person name="Shuman H.A."/>
            <person name="Segal G."/>
        </authorList>
    </citation>
    <scope>NUCLEOTIDE SEQUENCE [LARGE SCALE GENOMIC DNA]</scope>
    <source>
        <strain evidence="1 2">ATCC 49655</strain>
    </source>
</reference>